<dbReference type="EMBL" id="JAACFV010000109">
    <property type="protein sequence ID" value="KAF7505434.1"/>
    <property type="molecule type" value="Genomic_DNA"/>
</dbReference>
<accession>A0A8H7DZW0</accession>
<evidence type="ECO:0000313" key="3">
    <source>
        <dbReference type="Proteomes" id="UP000606974"/>
    </source>
</evidence>
<dbReference type="OrthoDB" id="10311153at2759"/>
<gene>
    <name evidence="2" type="ORF">GJ744_000761</name>
</gene>
<dbReference type="AlphaFoldDB" id="A0A8H7DZW0"/>
<proteinExistence type="predicted"/>
<feature type="region of interest" description="Disordered" evidence="1">
    <location>
        <begin position="58"/>
        <end position="84"/>
    </location>
</feature>
<organism evidence="2 3">
    <name type="scientific">Endocarpon pusillum</name>
    <dbReference type="NCBI Taxonomy" id="364733"/>
    <lineage>
        <taxon>Eukaryota</taxon>
        <taxon>Fungi</taxon>
        <taxon>Dikarya</taxon>
        <taxon>Ascomycota</taxon>
        <taxon>Pezizomycotina</taxon>
        <taxon>Eurotiomycetes</taxon>
        <taxon>Chaetothyriomycetidae</taxon>
        <taxon>Verrucariales</taxon>
        <taxon>Verrucariaceae</taxon>
        <taxon>Endocarpon</taxon>
    </lineage>
</organism>
<reference evidence="2" key="1">
    <citation type="submission" date="2020-02" db="EMBL/GenBank/DDBJ databases">
        <authorList>
            <person name="Palmer J.M."/>
        </authorList>
    </citation>
    <scope>NUCLEOTIDE SEQUENCE</scope>
    <source>
        <strain evidence="2">EPUS1.4</strain>
        <tissue evidence="2">Thallus</tissue>
    </source>
</reference>
<dbReference type="Proteomes" id="UP000606974">
    <property type="component" value="Unassembled WGS sequence"/>
</dbReference>
<name>A0A8H7DZW0_9EURO</name>
<evidence type="ECO:0000313" key="2">
    <source>
        <dbReference type="EMBL" id="KAF7505434.1"/>
    </source>
</evidence>
<evidence type="ECO:0000256" key="1">
    <source>
        <dbReference type="SAM" id="MobiDB-lite"/>
    </source>
</evidence>
<comment type="caution">
    <text evidence="2">The sequence shown here is derived from an EMBL/GenBank/DDBJ whole genome shotgun (WGS) entry which is preliminary data.</text>
</comment>
<keyword evidence="3" id="KW-1185">Reference proteome</keyword>
<sequence>MFAAHKTAIHTLSILLIQSGTKFLPSSQIARAAPCYPLCHMTTYTSFGCQGGKKSYSSLASSRSGRTETPALDDAYTQGTNQIPTDSDYPEMSELISENPKSVIHGIPRGNCKSSSVFLGINMQRLYRYQATVELFGSQRMSAIGEATRKKEAEKAAYLHIVTQLHQKGLLKLAYSTKYRTAFNDKELAQDRRAKHDVYNYAASFLSVPRFHHVKLAPELTRNGETVYKTVVEFSDRSVKGEGVDISLPVSERIACLNFLKESQRREGAKRKTRWEETPATFRTSDIIAFWAWYRFEHPTTKLRMIGPSRAGIDGLLKAQVLMDGKPLGEAAVLSGIIGEENGADYFASMTAAVALLNTDVDLFQRYLIAIDGQRPGRFWRPGVQVDAETPSFMRTAVSRVPEPTPPYRCKGWLPAIFDISKKAKSLRKKVKLGIRKKVKSLRKKAKP</sequence>
<protein>
    <submittedName>
        <fullName evidence="2">Uncharacterized protein</fullName>
    </submittedName>
</protein>